<evidence type="ECO:0000313" key="2">
    <source>
        <dbReference type="WBParaSite" id="ACAC_0001081201-mRNA-1"/>
    </source>
</evidence>
<dbReference type="Proteomes" id="UP000035642">
    <property type="component" value="Unassembled WGS sequence"/>
</dbReference>
<name>A0A0K0DHV2_ANGCA</name>
<keyword evidence="1" id="KW-1185">Reference proteome</keyword>
<evidence type="ECO:0000313" key="1">
    <source>
        <dbReference type="Proteomes" id="UP000035642"/>
    </source>
</evidence>
<sequence length="96" mass="10945">MYSVLPSFASVDTAMYAWFSICATPLANHEKPISPHHSLHGHWYLSRDMECRDWTPSPQHQVCLLASERHAQLASFMLSIIIIACVVIEESVYQNK</sequence>
<reference evidence="1" key="1">
    <citation type="submission" date="2012-09" db="EMBL/GenBank/DDBJ databases">
        <authorList>
            <person name="Martin A.A."/>
        </authorList>
    </citation>
    <scope>NUCLEOTIDE SEQUENCE</scope>
</reference>
<reference evidence="2" key="2">
    <citation type="submission" date="2017-02" db="UniProtKB">
        <authorList>
            <consortium name="WormBaseParasite"/>
        </authorList>
    </citation>
    <scope>IDENTIFICATION</scope>
</reference>
<dbReference type="AlphaFoldDB" id="A0A0K0DHV2"/>
<accession>A0A0K0DHV2</accession>
<protein>
    <submittedName>
        <fullName evidence="2">Secreted protein</fullName>
    </submittedName>
</protein>
<organism evidence="1 2">
    <name type="scientific">Angiostrongylus cantonensis</name>
    <name type="common">Rat lungworm</name>
    <dbReference type="NCBI Taxonomy" id="6313"/>
    <lineage>
        <taxon>Eukaryota</taxon>
        <taxon>Metazoa</taxon>
        <taxon>Ecdysozoa</taxon>
        <taxon>Nematoda</taxon>
        <taxon>Chromadorea</taxon>
        <taxon>Rhabditida</taxon>
        <taxon>Rhabditina</taxon>
        <taxon>Rhabditomorpha</taxon>
        <taxon>Strongyloidea</taxon>
        <taxon>Metastrongylidae</taxon>
        <taxon>Angiostrongylus</taxon>
    </lineage>
</organism>
<proteinExistence type="predicted"/>
<dbReference type="WBParaSite" id="ACAC_0001081201-mRNA-1">
    <property type="protein sequence ID" value="ACAC_0001081201-mRNA-1"/>
    <property type="gene ID" value="ACAC_0001081201"/>
</dbReference>